<sequence>MAIAIIRPLQSPSLHSLNQSATHSIWFLKGSFDLECRGRCLQQFATLGLRIVQGEQWNSDGLGYCVGERLVKSVASILTRGDRLHQD</sequence>
<accession>A0A8J6XRG9</accession>
<gene>
    <name evidence="1" type="ORF">ICL16_34500</name>
</gene>
<name>A0A8J6XRG9_9CYAN</name>
<keyword evidence="2" id="KW-1185">Reference proteome</keyword>
<dbReference type="Proteomes" id="UP000629098">
    <property type="component" value="Unassembled WGS sequence"/>
</dbReference>
<reference evidence="1" key="1">
    <citation type="submission" date="2020-09" db="EMBL/GenBank/DDBJ databases">
        <title>Iningainema tapete sp. nov. (Scytonemataceae, Cyanobacteria) from greenhouses in central Florida (USA) produces two types of nodularin with biosynthetic potential for microcystin-LR and anabaenopeptins.</title>
        <authorList>
            <person name="Berthold D.E."/>
            <person name="Lefler F.W."/>
            <person name="Huang I.-S."/>
            <person name="Abdulla H."/>
            <person name="Zimba P.V."/>
            <person name="Laughinghouse H.D. IV."/>
        </authorList>
    </citation>
    <scope>NUCLEOTIDE SEQUENCE</scope>
    <source>
        <strain evidence="1">BLCCT55</strain>
    </source>
</reference>
<proteinExistence type="predicted"/>
<evidence type="ECO:0000313" key="2">
    <source>
        <dbReference type="Proteomes" id="UP000629098"/>
    </source>
</evidence>
<organism evidence="1 2">
    <name type="scientific">Iningainema tapete BLCC-T55</name>
    <dbReference type="NCBI Taxonomy" id="2748662"/>
    <lineage>
        <taxon>Bacteria</taxon>
        <taxon>Bacillati</taxon>
        <taxon>Cyanobacteriota</taxon>
        <taxon>Cyanophyceae</taxon>
        <taxon>Nostocales</taxon>
        <taxon>Scytonemataceae</taxon>
        <taxon>Iningainema tapete</taxon>
    </lineage>
</organism>
<comment type="caution">
    <text evidence="1">The sequence shown here is derived from an EMBL/GenBank/DDBJ whole genome shotgun (WGS) entry which is preliminary data.</text>
</comment>
<evidence type="ECO:0000313" key="1">
    <source>
        <dbReference type="EMBL" id="MBD2777025.1"/>
    </source>
</evidence>
<dbReference type="EMBL" id="JACXAE010000104">
    <property type="protein sequence ID" value="MBD2777025.1"/>
    <property type="molecule type" value="Genomic_DNA"/>
</dbReference>
<protein>
    <submittedName>
        <fullName evidence="1">Uncharacterized protein</fullName>
    </submittedName>
</protein>
<dbReference type="RefSeq" id="WP_190836093.1">
    <property type="nucleotide sequence ID" value="NZ_CAWPPI010000104.1"/>
</dbReference>
<dbReference type="AlphaFoldDB" id="A0A8J6XRG9"/>